<dbReference type="SUPFAM" id="SSF47413">
    <property type="entry name" value="lambda repressor-like DNA-binding domains"/>
    <property type="match status" value="1"/>
</dbReference>
<evidence type="ECO:0000313" key="5">
    <source>
        <dbReference type="Proteomes" id="UP000195437"/>
    </source>
</evidence>
<evidence type="ECO:0000259" key="3">
    <source>
        <dbReference type="PROSITE" id="PS50943"/>
    </source>
</evidence>
<dbReference type="GO" id="GO:0006811">
    <property type="term" value="P:monoatomic ion transport"/>
    <property type="evidence" value="ECO:0007669"/>
    <property type="project" value="UniProtKB-KW"/>
</dbReference>
<dbReference type="Pfam" id="PF01381">
    <property type="entry name" value="HTH_3"/>
    <property type="match status" value="1"/>
</dbReference>
<reference evidence="5" key="1">
    <citation type="submission" date="2017-05" db="EMBL/GenBank/DDBJ databases">
        <authorList>
            <person name="Sung H."/>
        </authorList>
    </citation>
    <scope>NUCLEOTIDE SEQUENCE [LARGE SCALE GENOMIC DNA]</scope>
    <source>
        <strain evidence="5">AR23208</strain>
    </source>
</reference>
<keyword evidence="2" id="KW-0066">ATP synthesis</keyword>
<dbReference type="GO" id="GO:0003677">
    <property type="term" value="F:DNA binding"/>
    <property type="evidence" value="ECO:0007669"/>
    <property type="project" value="InterPro"/>
</dbReference>
<evidence type="ECO:0000256" key="2">
    <source>
        <dbReference type="ARBA" id="ARBA00023310"/>
    </source>
</evidence>
<dbReference type="AlphaFoldDB" id="A0A1Y0ILA6"/>
<dbReference type="InterPro" id="IPR010982">
    <property type="entry name" value="Lambda_DNA-bd_dom_sf"/>
</dbReference>
<dbReference type="GO" id="GO:0005524">
    <property type="term" value="F:ATP binding"/>
    <property type="evidence" value="ECO:0007669"/>
    <property type="project" value="InterPro"/>
</dbReference>
<proteinExistence type="predicted"/>
<name>A0A1Y0ILA6_9BACL</name>
<sequence>MENRRLPKEQISYIRLPDADDLQNDIMLPAFVISATQAFAICDNQLELCVISPTRQSNVYERVALADPMFYVGNDEQVVFYDLTSMTFAEFAKKYMHMTLHEKCRHHLIEARWKHQLTVEEVAGRTGITVHDYLQIEHGLQSPSVDVAHSLSRLLGSSIEQLFFPQEVTVWLDEVK</sequence>
<dbReference type="KEGG" id="tum:CBW65_10010"/>
<feature type="domain" description="HTH cro/C1-type" evidence="3">
    <location>
        <begin position="108"/>
        <end position="162"/>
    </location>
</feature>
<dbReference type="EMBL" id="CP021434">
    <property type="protein sequence ID" value="ARU61291.1"/>
    <property type="molecule type" value="Genomic_DNA"/>
</dbReference>
<dbReference type="SMART" id="SM00530">
    <property type="entry name" value="HTH_XRE"/>
    <property type="match status" value="1"/>
</dbReference>
<dbReference type="RefSeq" id="WP_087456670.1">
    <property type="nucleotide sequence ID" value="NZ_CP021434.1"/>
</dbReference>
<evidence type="ECO:0000313" key="4">
    <source>
        <dbReference type="EMBL" id="ARU61291.1"/>
    </source>
</evidence>
<dbReference type="Gene3D" id="1.10.260.40">
    <property type="entry name" value="lambda repressor-like DNA-binding domains"/>
    <property type="match status" value="1"/>
</dbReference>
<dbReference type="InterPro" id="IPR001387">
    <property type="entry name" value="Cro/C1-type_HTH"/>
</dbReference>
<dbReference type="CDD" id="cd00093">
    <property type="entry name" value="HTH_XRE"/>
    <property type="match status" value="1"/>
</dbReference>
<keyword evidence="5" id="KW-1185">Reference proteome</keyword>
<organism evidence="4 5">
    <name type="scientific">Tumebacillus avium</name>
    <dbReference type="NCBI Taxonomy" id="1903704"/>
    <lineage>
        <taxon>Bacteria</taxon>
        <taxon>Bacillati</taxon>
        <taxon>Bacillota</taxon>
        <taxon>Bacilli</taxon>
        <taxon>Bacillales</taxon>
        <taxon>Alicyclobacillaceae</taxon>
        <taxon>Tumebacillus</taxon>
    </lineage>
</organism>
<dbReference type="PROSITE" id="PS50943">
    <property type="entry name" value="HTH_CROC1"/>
    <property type="match status" value="1"/>
</dbReference>
<accession>A0A1Y0ILA6</accession>
<evidence type="ECO:0000256" key="1">
    <source>
        <dbReference type="ARBA" id="ARBA00022448"/>
    </source>
</evidence>
<dbReference type="PROSITE" id="PS00152">
    <property type="entry name" value="ATPASE_ALPHA_BETA"/>
    <property type="match status" value="1"/>
</dbReference>
<protein>
    <recommendedName>
        <fullName evidence="3">HTH cro/C1-type domain-containing protein</fullName>
    </recommendedName>
</protein>
<dbReference type="InterPro" id="IPR020003">
    <property type="entry name" value="ATPase_a/bsu_AS"/>
</dbReference>
<gene>
    <name evidence="4" type="ORF">CBW65_10010</name>
</gene>
<dbReference type="Proteomes" id="UP000195437">
    <property type="component" value="Chromosome"/>
</dbReference>
<dbReference type="GO" id="GO:0006754">
    <property type="term" value="P:ATP biosynthetic process"/>
    <property type="evidence" value="ECO:0007669"/>
    <property type="project" value="UniProtKB-KW"/>
</dbReference>
<keyword evidence="1" id="KW-0813">Transport</keyword>